<dbReference type="InterPro" id="IPR017938">
    <property type="entry name" value="Riboflavin_synthase-like_b-brl"/>
</dbReference>
<dbReference type="Proteomes" id="UP001489004">
    <property type="component" value="Unassembled WGS sequence"/>
</dbReference>
<dbReference type="PROSITE" id="PS51384">
    <property type="entry name" value="FAD_FR"/>
    <property type="match status" value="1"/>
</dbReference>
<dbReference type="SUPFAM" id="SSF63380">
    <property type="entry name" value="Riboflavin synthase domain-like"/>
    <property type="match status" value="1"/>
</dbReference>
<evidence type="ECO:0000313" key="3">
    <source>
        <dbReference type="Proteomes" id="UP001489004"/>
    </source>
</evidence>
<dbReference type="Gene3D" id="2.30.110.10">
    <property type="entry name" value="Electron Transport, Fmn-binding Protein, Chain A"/>
    <property type="match status" value="1"/>
</dbReference>
<dbReference type="InterPro" id="IPR017927">
    <property type="entry name" value="FAD-bd_FR_type"/>
</dbReference>
<sequence>MQDQFLSQLLNVGQLVQPPAAGLKKPVQGFPATMGAVVEPDAPVDVTPFHPGEQQMQLLTGARSITEQLGRQWIAPTLSPQAAEFFRKQSFLFTGTKDAEGCMWASVLAGSPGFMTSPDNKHLKINNLRMLYQDPAPFRAGDHIGTVAIELHTRRRQRLNGTIAARDADSLTFHIDQCFSGCPKYIQAREVGLHAEAVNQIGREPRRVTRGEAQLGDHEKALIARSDTFFLATTYDQEITDSGIAASARGHDVSHRGGAPGFAQVVEDAEGSIVRWADYLGNFTFTTLGNIHSNPASGLIFVDFDSGDTLQITGRSQILFDDHSLPGAERVIQVQNHLKLLQNNYVSQTATIKYLTCLSVRDETPDVRTYQFMAPQAARGEGLWPYKAGQYASFDFEGIAGPEGRPQRTINRTWTLSSHPSVMAQTGAITISVKKMGLVSKWLWSNLKRGTPIAFRGIEGHFTADVVSEATAPVLLIAGGIGITPLRAMLHEFCCVRGADTVLLYAREVLICGPSGFMQSVQACLESLHFPLEKLHMESFTF</sequence>
<evidence type="ECO:0000259" key="1">
    <source>
        <dbReference type="PROSITE" id="PS51384"/>
    </source>
</evidence>
<accession>A0AAW1PWA9</accession>
<comment type="caution">
    <text evidence="2">The sequence shown here is derived from an EMBL/GenBank/DDBJ whole genome shotgun (WGS) entry which is preliminary data.</text>
</comment>
<name>A0AAW1PWA9_9CHLO</name>
<gene>
    <name evidence="2" type="ORF">WJX72_005632</name>
</gene>
<keyword evidence="3" id="KW-1185">Reference proteome</keyword>
<evidence type="ECO:0000313" key="2">
    <source>
        <dbReference type="EMBL" id="KAK9818006.1"/>
    </source>
</evidence>
<dbReference type="InterPro" id="IPR039261">
    <property type="entry name" value="FNR_nucleotide-bd"/>
</dbReference>
<dbReference type="PANTHER" id="PTHR42815:SF2">
    <property type="entry name" value="FAD-BINDING, PUTATIVE (AFU_ORTHOLOGUE AFUA_6G07600)-RELATED"/>
    <property type="match status" value="1"/>
</dbReference>
<feature type="domain" description="FAD-binding FR-type" evidence="1">
    <location>
        <begin position="350"/>
        <end position="465"/>
    </location>
</feature>
<protein>
    <recommendedName>
        <fullName evidence="1">FAD-binding FR-type domain-containing protein</fullName>
    </recommendedName>
</protein>
<reference evidence="2 3" key="1">
    <citation type="journal article" date="2024" name="Nat. Commun.">
        <title>Phylogenomics reveals the evolutionary origins of lichenization in chlorophyte algae.</title>
        <authorList>
            <person name="Puginier C."/>
            <person name="Libourel C."/>
            <person name="Otte J."/>
            <person name="Skaloud P."/>
            <person name="Haon M."/>
            <person name="Grisel S."/>
            <person name="Petersen M."/>
            <person name="Berrin J.G."/>
            <person name="Delaux P.M."/>
            <person name="Dal Grande F."/>
            <person name="Keller J."/>
        </authorList>
    </citation>
    <scope>NUCLEOTIDE SEQUENCE [LARGE SCALE GENOMIC DNA]</scope>
    <source>
        <strain evidence="2 3">SAG 2043</strain>
    </source>
</reference>
<dbReference type="EMBL" id="JALJOR010000004">
    <property type="protein sequence ID" value="KAK9818006.1"/>
    <property type="molecule type" value="Genomic_DNA"/>
</dbReference>
<dbReference type="InterPro" id="IPR012349">
    <property type="entry name" value="Split_barrel_FMN-bd"/>
</dbReference>
<dbReference type="PANTHER" id="PTHR42815">
    <property type="entry name" value="FAD-BINDING, PUTATIVE (AFU_ORTHOLOGUE AFUA_6G07600)-RELATED"/>
    <property type="match status" value="1"/>
</dbReference>
<dbReference type="AlphaFoldDB" id="A0AAW1PWA9"/>
<proteinExistence type="predicted"/>
<dbReference type="SUPFAM" id="SSF52343">
    <property type="entry name" value="Ferredoxin reductase-like, C-terminal NADP-linked domain"/>
    <property type="match status" value="1"/>
</dbReference>
<organism evidence="2 3">
    <name type="scientific">[Myrmecia] bisecta</name>
    <dbReference type="NCBI Taxonomy" id="41462"/>
    <lineage>
        <taxon>Eukaryota</taxon>
        <taxon>Viridiplantae</taxon>
        <taxon>Chlorophyta</taxon>
        <taxon>core chlorophytes</taxon>
        <taxon>Trebouxiophyceae</taxon>
        <taxon>Trebouxiales</taxon>
        <taxon>Trebouxiaceae</taxon>
        <taxon>Myrmecia</taxon>
    </lineage>
</organism>
<dbReference type="Gene3D" id="3.40.50.80">
    <property type="entry name" value="Nucleotide-binding domain of ferredoxin-NADP reductase (FNR) module"/>
    <property type="match status" value="2"/>
</dbReference>
<dbReference type="GO" id="GO:0016491">
    <property type="term" value="F:oxidoreductase activity"/>
    <property type="evidence" value="ECO:0007669"/>
    <property type="project" value="InterPro"/>
</dbReference>
<dbReference type="Gene3D" id="2.40.30.10">
    <property type="entry name" value="Translation factors"/>
    <property type="match status" value="1"/>
</dbReference>